<name>A0A345UP81_9BACT</name>
<protein>
    <submittedName>
        <fullName evidence="2">Methyltransferase domain-containing protein</fullName>
    </submittedName>
</protein>
<sequence length="276" mass="30450">MTQPASHTDGLTLKHPLDERHFYHVPAAAARLQERLNGDAGCATGDTIGIRDNIIEYLPGKPSGITPAQQSNFLTATAQFYEDSWRKRSIGILSGEDFSFEDERELLLQWAQPKAGELVLDLGCSTGFYARSIKAHSPNAQVVAIDFSAPMLDETRNRALAAGTDLYLLKADVSRLPFYAQSADLLVCGGSLNEFRSPAAALHQMRRVIKDDGRLFMMHLLRADTFAGSLAQKASGVGGISFWSETESLKLFNDHGFRVEKSRKLGIVYFSLLRPE</sequence>
<reference evidence="2 3" key="1">
    <citation type="submission" date="2018-03" db="EMBL/GenBank/DDBJ databases">
        <title>Phenotypic and genomic properties of Cyclonatronum proteinivorum gen. nov., sp. nov., a haloalkaliphilic bacteroidete from soda lakes possessing Na+-translocating rhodopsin.</title>
        <authorList>
            <person name="Toshchakov S.V."/>
            <person name="Korzhenkov A."/>
            <person name="Samarov N.I."/>
            <person name="Kublanov I.V."/>
            <person name="Muntyan M.S."/>
            <person name="Sorokin D.Y."/>
        </authorList>
    </citation>
    <scope>NUCLEOTIDE SEQUENCE [LARGE SCALE GENOMIC DNA]</scope>
    <source>
        <strain evidence="2 3">Omega</strain>
    </source>
</reference>
<dbReference type="GO" id="GO:0008168">
    <property type="term" value="F:methyltransferase activity"/>
    <property type="evidence" value="ECO:0007669"/>
    <property type="project" value="UniProtKB-KW"/>
</dbReference>
<keyword evidence="2" id="KW-0489">Methyltransferase</keyword>
<accession>A0A345UP81</accession>
<dbReference type="SUPFAM" id="SSF53335">
    <property type="entry name" value="S-adenosyl-L-methionine-dependent methyltransferases"/>
    <property type="match status" value="1"/>
</dbReference>
<dbReference type="InterPro" id="IPR041698">
    <property type="entry name" value="Methyltransf_25"/>
</dbReference>
<dbReference type="EMBL" id="CP027806">
    <property type="protein sequence ID" value="AXJ02283.1"/>
    <property type="molecule type" value="Genomic_DNA"/>
</dbReference>
<dbReference type="CDD" id="cd02440">
    <property type="entry name" value="AdoMet_MTases"/>
    <property type="match status" value="1"/>
</dbReference>
<evidence type="ECO:0000313" key="2">
    <source>
        <dbReference type="EMBL" id="AXJ02283.1"/>
    </source>
</evidence>
<keyword evidence="3" id="KW-1185">Reference proteome</keyword>
<keyword evidence="2" id="KW-0808">Transferase</keyword>
<dbReference type="OrthoDB" id="9808140at2"/>
<gene>
    <name evidence="2" type="ORF">CYPRO_3046</name>
</gene>
<dbReference type="PANTHER" id="PTHR43591:SF99">
    <property type="entry name" value="OS06G0646000 PROTEIN"/>
    <property type="match status" value="1"/>
</dbReference>
<dbReference type="Proteomes" id="UP000254808">
    <property type="component" value="Chromosome"/>
</dbReference>
<dbReference type="AlphaFoldDB" id="A0A345UP81"/>
<dbReference type="GO" id="GO:0032259">
    <property type="term" value="P:methylation"/>
    <property type="evidence" value="ECO:0007669"/>
    <property type="project" value="UniProtKB-KW"/>
</dbReference>
<dbReference type="RefSeq" id="WP_114985396.1">
    <property type="nucleotide sequence ID" value="NZ_CP027806.1"/>
</dbReference>
<evidence type="ECO:0000259" key="1">
    <source>
        <dbReference type="Pfam" id="PF13649"/>
    </source>
</evidence>
<dbReference type="KEGG" id="cprv:CYPRO_3046"/>
<evidence type="ECO:0000313" key="3">
    <source>
        <dbReference type="Proteomes" id="UP000254808"/>
    </source>
</evidence>
<dbReference type="InterPro" id="IPR029063">
    <property type="entry name" value="SAM-dependent_MTases_sf"/>
</dbReference>
<feature type="domain" description="Methyltransferase" evidence="1">
    <location>
        <begin position="119"/>
        <end position="213"/>
    </location>
</feature>
<organism evidence="2 3">
    <name type="scientific">Cyclonatronum proteinivorum</name>
    <dbReference type="NCBI Taxonomy" id="1457365"/>
    <lineage>
        <taxon>Bacteria</taxon>
        <taxon>Pseudomonadati</taxon>
        <taxon>Balneolota</taxon>
        <taxon>Balneolia</taxon>
        <taxon>Balneolales</taxon>
        <taxon>Cyclonatronaceae</taxon>
        <taxon>Cyclonatronum</taxon>
    </lineage>
</organism>
<dbReference type="PANTHER" id="PTHR43591">
    <property type="entry name" value="METHYLTRANSFERASE"/>
    <property type="match status" value="1"/>
</dbReference>
<dbReference type="Gene3D" id="3.40.50.150">
    <property type="entry name" value="Vaccinia Virus protein VP39"/>
    <property type="match status" value="1"/>
</dbReference>
<proteinExistence type="predicted"/>
<dbReference type="Pfam" id="PF13649">
    <property type="entry name" value="Methyltransf_25"/>
    <property type="match status" value="1"/>
</dbReference>